<dbReference type="InterPro" id="IPR027417">
    <property type="entry name" value="P-loop_NTPase"/>
</dbReference>
<dbReference type="Proteomes" id="UP000694388">
    <property type="component" value="Unplaced"/>
</dbReference>
<evidence type="ECO:0000313" key="4">
    <source>
        <dbReference type="Ensembl" id="ENSEBUP00000000731.1"/>
    </source>
</evidence>
<organism evidence="4 5">
    <name type="scientific">Eptatretus burgeri</name>
    <name type="common">Inshore hagfish</name>
    <dbReference type="NCBI Taxonomy" id="7764"/>
    <lineage>
        <taxon>Eukaryota</taxon>
        <taxon>Metazoa</taxon>
        <taxon>Chordata</taxon>
        <taxon>Craniata</taxon>
        <taxon>Vertebrata</taxon>
        <taxon>Cyclostomata</taxon>
        <taxon>Myxini</taxon>
        <taxon>Myxiniformes</taxon>
        <taxon>Myxinidae</taxon>
        <taxon>Eptatretinae</taxon>
        <taxon>Eptatretus</taxon>
    </lineage>
</organism>
<dbReference type="InterPro" id="IPR011545">
    <property type="entry name" value="DEAD/DEAH_box_helicase_dom"/>
</dbReference>
<feature type="domain" description="Helicase ATP-binding" evidence="3">
    <location>
        <begin position="159"/>
        <end position="259"/>
    </location>
</feature>
<evidence type="ECO:0000256" key="2">
    <source>
        <dbReference type="ARBA" id="ARBA00022806"/>
    </source>
</evidence>
<dbReference type="PANTHER" id="PTHR47958">
    <property type="entry name" value="ATP-DEPENDENT RNA HELICASE DBP3"/>
    <property type="match status" value="1"/>
</dbReference>
<accession>A0A8C4N3I8</accession>
<evidence type="ECO:0000256" key="1">
    <source>
        <dbReference type="ARBA" id="ARBA00022801"/>
    </source>
</evidence>
<dbReference type="Ensembl" id="ENSEBUT00000001037.1">
    <property type="protein sequence ID" value="ENSEBUP00000000731.1"/>
    <property type="gene ID" value="ENSEBUG00000000772.1"/>
</dbReference>
<evidence type="ECO:0000259" key="3">
    <source>
        <dbReference type="PROSITE" id="PS51192"/>
    </source>
</evidence>
<dbReference type="PROSITE" id="PS51192">
    <property type="entry name" value="HELICASE_ATP_BIND_1"/>
    <property type="match status" value="1"/>
</dbReference>
<keyword evidence="2" id="KW-0547">Nucleotide-binding</keyword>
<dbReference type="Gene3D" id="3.40.50.300">
    <property type="entry name" value="P-loop containing nucleotide triphosphate hydrolases"/>
    <property type="match status" value="1"/>
</dbReference>
<keyword evidence="5" id="KW-1185">Reference proteome</keyword>
<dbReference type="GO" id="GO:0005524">
    <property type="term" value="F:ATP binding"/>
    <property type="evidence" value="ECO:0007669"/>
    <property type="project" value="InterPro"/>
</dbReference>
<name>A0A8C4N3I8_EPTBU</name>
<dbReference type="AlphaFoldDB" id="A0A8C4N3I8"/>
<dbReference type="GeneTree" id="ENSGT00940000163653"/>
<dbReference type="Pfam" id="PF00270">
    <property type="entry name" value="DEAD"/>
    <property type="match status" value="1"/>
</dbReference>
<dbReference type="GO" id="GO:0003676">
    <property type="term" value="F:nucleic acid binding"/>
    <property type="evidence" value="ECO:0007669"/>
    <property type="project" value="InterPro"/>
</dbReference>
<protein>
    <recommendedName>
        <fullName evidence="3">Helicase ATP-binding domain-containing protein</fullName>
    </recommendedName>
</protein>
<reference evidence="4" key="2">
    <citation type="submission" date="2025-09" db="UniProtKB">
        <authorList>
            <consortium name="Ensembl"/>
        </authorList>
    </citation>
    <scope>IDENTIFICATION</scope>
</reference>
<dbReference type="GO" id="GO:0016787">
    <property type="term" value="F:hydrolase activity"/>
    <property type="evidence" value="ECO:0007669"/>
    <property type="project" value="UniProtKB-KW"/>
</dbReference>
<dbReference type="InterPro" id="IPR014001">
    <property type="entry name" value="Helicase_ATP-bd"/>
</dbReference>
<proteinExistence type="predicted"/>
<evidence type="ECO:0000313" key="5">
    <source>
        <dbReference type="Proteomes" id="UP000694388"/>
    </source>
</evidence>
<reference evidence="4" key="1">
    <citation type="submission" date="2025-08" db="UniProtKB">
        <authorList>
            <consortium name="Ensembl"/>
        </authorList>
    </citation>
    <scope>IDENTIFICATION</scope>
</reference>
<dbReference type="GO" id="GO:0004386">
    <property type="term" value="F:helicase activity"/>
    <property type="evidence" value="ECO:0007669"/>
    <property type="project" value="UniProtKB-KW"/>
</dbReference>
<sequence>GDRPVWSGRLGNDRVRGAGDRLVWSGFFGCARPTAANLFPSRSISSTLTFSWSVRTFLWRFGSLPEALEGAGRLGRIVGLGEKTDTIFDLRLMSTFFVTLLHRKQNMNVTCKDNASFGTRCIPNPIRSFEDAFHHYPEIMDNIVRAGFKTPSPIQGQAWPVVMLGMDVIGIAQTGTGKTLVFLFPGFIHLDSQSIPRNQRGGPGMLILTPTRELALQIQSECQKYQYKGITSEVKGRRQGVKGEATGLIKTTVFVSRVS</sequence>
<keyword evidence="1" id="KW-0378">Hydrolase</keyword>
<keyword evidence="2" id="KW-0347">Helicase</keyword>
<dbReference type="SUPFAM" id="SSF52540">
    <property type="entry name" value="P-loop containing nucleoside triphosphate hydrolases"/>
    <property type="match status" value="1"/>
</dbReference>
<keyword evidence="2" id="KW-0067">ATP-binding</keyword>